<feature type="transmembrane region" description="Helical" evidence="1">
    <location>
        <begin position="37"/>
        <end position="57"/>
    </location>
</feature>
<dbReference type="Proteomes" id="UP000032604">
    <property type="component" value="Chromosome"/>
</dbReference>
<evidence type="ECO:0000256" key="1">
    <source>
        <dbReference type="SAM" id="Phobius"/>
    </source>
</evidence>
<evidence type="ECO:0000313" key="3">
    <source>
        <dbReference type="EMBL" id="RIJ43708.1"/>
    </source>
</evidence>
<protein>
    <submittedName>
        <fullName evidence="2">Membrane protein</fullName>
    </submittedName>
</protein>
<feature type="transmembrane region" description="Helical" evidence="1">
    <location>
        <begin position="78"/>
        <end position="104"/>
    </location>
</feature>
<dbReference type="EMBL" id="QWEA01000146">
    <property type="protein sequence ID" value="RIJ43708.1"/>
    <property type="molecule type" value="Genomic_DNA"/>
</dbReference>
<organism evidence="2 4">
    <name type="scientific">Clavibacter michiganensis subsp. insidiosus</name>
    <dbReference type="NCBI Taxonomy" id="33014"/>
    <lineage>
        <taxon>Bacteria</taxon>
        <taxon>Bacillati</taxon>
        <taxon>Actinomycetota</taxon>
        <taxon>Actinomycetes</taxon>
        <taxon>Micrococcales</taxon>
        <taxon>Microbacteriaceae</taxon>
        <taxon>Clavibacter</taxon>
    </lineage>
</organism>
<dbReference type="Proteomes" id="UP000266634">
    <property type="component" value="Unassembled WGS sequence"/>
</dbReference>
<dbReference type="OrthoDB" id="5118944at2"/>
<dbReference type="EMBL" id="CP011043">
    <property type="protein sequence ID" value="AJW80171.1"/>
    <property type="molecule type" value="Genomic_DNA"/>
</dbReference>
<feature type="transmembrane region" description="Helical" evidence="1">
    <location>
        <begin position="12"/>
        <end position="31"/>
    </location>
</feature>
<reference evidence="2 4" key="1">
    <citation type="journal article" date="2015" name="Genome Announc.">
        <title>Complete Genome Sequence of Clavibacter michiganensis subsp. insidiosus R1-1 Using PacBio Single-Molecule Real-Time Technology.</title>
        <authorList>
            <person name="Lu Y."/>
            <person name="Samac D.A."/>
            <person name="Glazebrook J."/>
            <person name="Ishimaru C.A."/>
        </authorList>
    </citation>
    <scope>NUCLEOTIDE SEQUENCE [LARGE SCALE GENOMIC DNA]</scope>
    <source>
        <strain evidence="2 4">R1-1</strain>
    </source>
</reference>
<dbReference type="RefSeq" id="WP_045529902.1">
    <property type="nucleotide sequence ID" value="NZ_CP011043.1"/>
</dbReference>
<evidence type="ECO:0000313" key="4">
    <source>
        <dbReference type="Proteomes" id="UP000032604"/>
    </source>
</evidence>
<keyword evidence="1" id="KW-0472">Membrane</keyword>
<name>A0A0D5CKK1_9MICO</name>
<evidence type="ECO:0000313" key="2">
    <source>
        <dbReference type="EMBL" id="AJW80171.1"/>
    </source>
</evidence>
<dbReference type="AlphaFoldDB" id="A0A0D5CKK1"/>
<keyword evidence="1" id="KW-1133">Transmembrane helix</keyword>
<accession>A0A0D5CKK1</accession>
<feature type="transmembrane region" description="Helical" evidence="1">
    <location>
        <begin position="110"/>
        <end position="130"/>
    </location>
</feature>
<dbReference type="HOGENOM" id="CLU_1902982_0_0_11"/>
<keyword evidence="1" id="KW-0812">Transmembrane</keyword>
<sequence length="133" mass="14299">MSKTTERRGISRINTVIVAVFALAAVVVIIAGHPDAAVLLGVIAVVWLLSSITSSQPEVSEATRIEGLEYRDERDRQLALRGFAAVGVTALVLSFGAFLVSLLVDGIDRWLAVQMIVLFAVWGIANRVAVRRG</sequence>
<gene>
    <name evidence="3" type="ORF">DZF93_05575</name>
    <name evidence="2" type="ORF">VO01_14535</name>
</gene>
<reference evidence="3 5" key="2">
    <citation type="submission" date="2018-08" db="EMBL/GenBank/DDBJ databases">
        <title>Genome Sequence of Clavibacter michiganensis Subspecies type strains, and the Atypical Peach-Colored Strains Isolated from Tomato.</title>
        <authorList>
            <person name="Osdaghi E."/>
            <person name="Portier P."/>
            <person name="Briand M."/>
            <person name="Jacques M.-A."/>
        </authorList>
    </citation>
    <scope>NUCLEOTIDE SEQUENCE [LARGE SCALE GENOMIC DNA]</scope>
    <source>
        <strain evidence="3 5">CFBP 6488</strain>
    </source>
</reference>
<proteinExistence type="predicted"/>
<evidence type="ECO:0000313" key="5">
    <source>
        <dbReference type="Proteomes" id="UP000266634"/>
    </source>
</evidence>
<dbReference type="PATRIC" id="fig|33014.5.peg.2998"/>
<dbReference type="KEGG" id="cmh:VO01_14535"/>